<protein>
    <submittedName>
        <fullName evidence="3">DUF418 domain-containing protein</fullName>
    </submittedName>
</protein>
<dbReference type="EMBL" id="SOML01000001">
    <property type="protein sequence ID" value="TFD98753.1"/>
    <property type="molecule type" value="Genomic_DNA"/>
</dbReference>
<dbReference type="PANTHER" id="PTHR30590:SF2">
    <property type="entry name" value="INNER MEMBRANE PROTEIN"/>
    <property type="match status" value="1"/>
</dbReference>
<evidence type="ECO:0000259" key="2">
    <source>
        <dbReference type="Pfam" id="PF04235"/>
    </source>
</evidence>
<feature type="transmembrane region" description="Helical" evidence="1">
    <location>
        <begin position="12"/>
        <end position="33"/>
    </location>
</feature>
<feature type="transmembrane region" description="Helical" evidence="1">
    <location>
        <begin position="312"/>
        <end position="332"/>
    </location>
</feature>
<feature type="transmembrane region" description="Helical" evidence="1">
    <location>
        <begin position="210"/>
        <end position="230"/>
    </location>
</feature>
<feature type="domain" description="DUF418" evidence="2">
    <location>
        <begin position="224"/>
        <end position="384"/>
    </location>
</feature>
<feature type="transmembrane region" description="Helical" evidence="1">
    <location>
        <begin position="242"/>
        <end position="260"/>
    </location>
</feature>
<dbReference type="InterPro" id="IPR007349">
    <property type="entry name" value="DUF418"/>
</dbReference>
<feature type="transmembrane region" description="Helical" evidence="1">
    <location>
        <begin position="92"/>
        <end position="109"/>
    </location>
</feature>
<keyword evidence="1" id="KW-0472">Membrane</keyword>
<reference evidence="3 4" key="1">
    <citation type="submission" date="2019-03" db="EMBL/GenBank/DDBJ databases">
        <title>San Antonio Military Medical Center submission to MRSN (WRAIR), pending publication.</title>
        <authorList>
            <person name="Blyth D.M."/>
            <person name="Mccarthy S.L."/>
            <person name="Schall S.E."/>
            <person name="Stam J.A."/>
            <person name="Ong A.C."/>
            <person name="Mcgann P.T."/>
        </authorList>
    </citation>
    <scope>NUCLEOTIDE SEQUENCE [LARGE SCALE GENOMIC DNA]</scope>
    <source>
        <strain evidence="3 4">MRSN571793</strain>
    </source>
</reference>
<sequence length="387" mass="44885">MNSPSRIDVADVLRGFSVMGIFLIHCIEHFNFYSFPEVENPWLKFFDKAIWDSVFFTFSGKGYAIFALLFGFSFFIQDNGRKLKGEDFRPRFAWRLVLLFVWGNINAMFFTGEILVLYSLVGFSLIFVARLSNKTVFIILTILMLQPVEWYKMIYALVNPDFVPGKSLTYYYFGEAYAVQQNGNFIETLKMNLWDGQMASLAYAWEYGRIFQTAALFMMGMLIGRTGLLLQSDSNLKFWKKTLLISVICFFPLNGLANMLPDFINNKAVLTPLQTVVRSLANLSFMLFMMGTLINVYYLTRFHKLLGKLAPYGMMSLTCYITQSMVGSFLFYNWGLGLHDKLSITFSFLLGIVLFLLQFSFARWWMKSHRHGPLEYLWRKATWIGAK</sequence>
<dbReference type="Proteomes" id="UP000297861">
    <property type="component" value="Unassembled WGS sequence"/>
</dbReference>
<gene>
    <name evidence="3" type="ORF">E2605_01310</name>
</gene>
<feature type="transmembrane region" description="Helical" evidence="1">
    <location>
        <begin position="136"/>
        <end position="158"/>
    </location>
</feature>
<keyword evidence="1" id="KW-1133">Transmembrane helix</keyword>
<feature type="transmembrane region" description="Helical" evidence="1">
    <location>
        <begin position="280"/>
        <end position="300"/>
    </location>
</feature>
<proteinExistence type="predicted"/>
<dbReference type="RefSeq" id="WP_134435251.1">
    <property type="nucleotide sequence ID" value="NZ_SOML01000001.1"/>
</dbReference>
<feature type="transmembrane region" description="Helical" evidence="1">
    <location>
        <begin position="344"/>
        <end position="366"/>
    </location>
</feature>
<organism evidence="3 4">
    <name type="scientific">Dysgonomonas capnocytophagoides</name>
    <dbReference type="NCBI Taxonomy" id="45254"/>
    <lineage>
        <taxon>Bacteria</taxon>
        <taxon>Pseudomonadati</taxon>
        <taxon>Bacteroidota</taxon>
        <taxon>Bacteroidia</taxon>
        <taxon>Bacteroidales</taxon>
        <taxon>Dysgonomonadaceae</taxon>
        <taxon>Dysgonomonas</taxon>
    </lineage>
</organism>
<dbReference type="AlphaFoldDB" id="A0A4Y8L855"/>
<comment type="caution">
    <text evidence="3">The sequence shown here is derived from an EMBL/GenBank/DDBJ whole genome shotgun (WGS) entry which is preliminary data.</text>
</comment>
<keyword evidence="4" id="KW-1185">Reference proteome</keyword>
<name>A0A4Y8L855_9BACT</name>
<dbReference type="STRING" id="1121485.GCA_000426485_01029"/>
<evidence type="ECO:0000256" key="1">
    <source>
        <dbReference type="SAM" id="Phobius"/>
    </source>
</evidence>
<dbReference type="OrthoDB" id="9807744at2"/>
<accession>A0A4Y8L855</accession>
<evidence type="ECO:0000313" key="4">
    <source>
        <dbReference type="Proteomes" id="UP000297861"/>
    </source>
</evidence>
<feature type="transmembrane region" description="Helical" evidence="1">
    <location>
        <begin position="115"/>
        <end position="131"/>
    </location>
</feature>
<dbReference type="PANTHER" id="PTHR30590">
    <property type="entry name" value="INNER MEMBRANE PROTEIN"/>
    <property type="match status" value="1"/>
</dbReference>
<keyword evidence="1" id="KW-0812">Transmembrane</keyword>
<dbReference type="Pfam" id="PF04235">
    <property type="entry name" value="DUF418"/>
    <property type="match status" value="1"/>
</dbReference>
<feature type="transmembrane region" description="Helical" evidence="1">
    <location>
        <begin position="53"/>
        <end position="76"/>
    </location>
</feature>
<evidence type="ECO:0000313" key="3">
    <source>
        <dbReference type="EMBL" id="TFD98753.1"/>
    </source>
</evidence>
<dbReference type="InterPro" id="IPR052529">
    <property type="entry name" value="Bact_Transport_Assoc"/>
</dbReference>